<feature type="domain" description="HhH-GPD" evidence="7">
    <location>
        <begin position="47"/>
        <end position="194"/>
    </location>
</feature>
<dbReference type="PANTHER" id="PTHR43286:SF1">
    <property type="entry name" value="ENDONUCLEASE III-LIKE PROTEIN 1"/>
    <property type="match status" value="1"/>
</dbReference>
<keyword evidence="2" id="KW-0227">DNA damage</keyword>
<dbReference type="GO" id="GO:0006285">
    <property type="term" value="P:base-excision repair, AP site formation"/>
    <property type="evidence" value="ECO:0007669"/>
    <property type="project" value="TreeGrafter"/>
</dbReference>
<name>A0A9D9H641_9SPIO</name>
<protein>
    <submittedName>
        <fullName evidence="8">Endonuclease III</fullName>
    </submittedName>
</protein>
<keyword evidence="6" id="KW-0326">Glycosidase</keyword>
<dbReference type="Gene3D" id="1.10.1670.10">
    <property type="entry name" value="Helix-hairpin-Helix base-excision DNA repair enzymes (C-terminal)"/>
    <property type="match status" value="1"/>
</dbReference>
<keyword evidence="8" id="KW-0540">Nuclease</keyword>
<keyword evidence="3" id="KW-0378">Hydrolase</keyword>
<proteinExistence type="inferred from homology"/>
<dbReference type="SUPFAM" id="SSF48150">
    <property type="entry name" value="DNA-glycosylase"/>
    <property type="match status" value="1"/>
</dbReference>
<dbReference type="Proteomes" id="UP000823615">
    <property type="component" value="Unassembled WGS sequence"/>
</dbReference>
<evidence type="ECO:0000256" key="3">
    <source>
        <dbReference type="ARBA" id="ARBA00022801"/>
    </source>
</evidence>
<evidence type="ECO:0000259" key="7">
    <source>
        <dbReference type="SMART" id="SM00478"/>
    </source>
</evidence>
<reference evidence="8" key="2">
    <citation type="journal article" date="2021" name="PeerJ">
        <title>Extensive microbial diversity within the chicken gut microbiome revealed by metagenomics and culture.</title>
        <authorList>
            <person name="Gilroy R."/>
            <person name="Ravi A."/>
            <person name="Getino M."/>
            <person name="Pursley I."/>
            <person name="Horton D.L."/>
            <person name="Alikhan N.F."/>
            <person name="Baker D."/>
            <person name="Gharbi K."/>
            <person name="Hall N."/>
            <person name="Watson M."/>
            <person name="Adriaenssens E.M."/>
            <person name="Foster-Nyarko E."/>
            <person name="Jarju S."/>
            <person name="Secka A."/>
            <person name="Antonio M."/>
            <person name="Oren A."/>
            <person name="Chaudhuri R.R."/>
            <person name="La Ragione R."/>
            <person name="Hildebrand F."/>
            <person name="Pallen M.J."/>
        </authorList>
    </citation>
    <scope>NUCLEOTIDE SEQUENCE</scope>
    <source>
        <strain evidence="8">7293</strain>
    </source>
</reference>
<dbReference type="FunFam" id="1.10.340.30:FF:000001">
    <property type="entry name" value="Endonuclease III"/>
    <property type="match status" value="1"/>
</dbReference>
<dbReference type="GO" id="GO:0006289">
    <property type="term" value="P:nucleotide-excision repair"/>
    <property type="evidence" value="ECO:0007669"/>
    <property type="project" value="TreeGrafter"/>
</dbReference>
<dbReference type="PANTHER" id="PTHR43286">
    <property type="entry name" value="ENDONUCLEASE III-LIKE PROTEIN 1"/>
    <property type="match status" value="1"/>
</dbReference>
<reference evidence="8" key="1">
    <citation type="submission" date="2020-10" db="EMBL/GenBank/DDBJ databases">
        <authorList>
            <person name="Gilroy R."/>
        </authorList>
    </citation>
    <scope>NUCLEOTIDE SEQUENCE</scope>
    <source>
        <strain evidence="8">7293</strain>
    </source>
</reference>
<dbReference type="PIRSF" id="PIRSF001435">
    <property type="entry name" value="Nth"/>
    <property type="match status" value="1"/>
</dbReference>
<dbReference type="Gene3D" id="1.10.340.30">
    <property type="entry name" value="Hypothetical protein, domain 2"/>
    <property type="match status" value="1"/>
</dbReference>
<evidence type="ECO:0000256" key="4">
    <source>
        <dbReference type="ARBA" id="ARBA00023204"/>
    </source>
</evidence>
<dbReference type="Pfam" id="PF00633">
    <property type="entry name" value="HHH"/>
    <property type="match status" value="1"/>
</dbReference>
<dbReference type="GO" id="GO:0000703">
    <property type="term" value="F:oxidized pyrimidine nucleobase lesion DNA N-glycosylase activity"/>
    <property type="evidence" value="ECO:0007669"/>
    <property type="project" value="TreeGrafter"/>
</dbReference>
<dbReference type="InterPro" id="IPR011257">
    <property type="entry name" value="DNA_glycosylase"/>
</dbReference>
<organism evidence="8 9">
    <name type="scientific">Candidatus Ornithospirochaeta stercoripullorum</name>
    <dbReference type="NCBI Taxonomy" id="2840899"/>
    <lineage>
        <taxon>Bacteria</taxon>
        <taxon>Pseudomonadati</taxon>
        <taxon>Spirochaetota</taxon>
        <taxon>Spirochaetia</taxon>
        <taxon>Spirochaetales</taxon>
        <taxon>Spirochaetaceae</taxon>
        <taxon>Spirochaetaceae incertae sedis</taxon>
        <taxon>Candidatus Ornithospirochaeta</taxon>
    </lineage>
</organism>
<sequence>MLDEKYIENIFESFTLALAKAGAPLPSVSQIAEKDNNPYRVLVSTLISLRTKDEVTLASSLRLFAIAPDLKSLSELDEETIAETIKPAGFYKRKAVQLKNIAKIILQEHDGIVPNDMDTLLSLPGVGIKTASLVLNLGYGIDAICVDCHVHEIVNRLGWVNTKTPEETEKELRKILPKRFWISLNELLVRYGQKICTPVSPFCSLCPESGRCPKNGVQRMR</sequence>
<accession>A0A9D9H641</accession>
<dbReference type="PROSITE" id="PS01155">
    <property type="entry name" value="ENDONUCLEASE_III_2"/>
    <property type="match status" value="1"/>
</dbReference>
<keyword evidence="8" id="KW-0255">Endonuclease</keyword>
<evidence type="ECO:0000256" key="2">
    <source>
        <dbReference type="ARBA" id="ARBA00022763"/>
    </source>
</evidence>
<dbReference type="GO" id="GO:0003677">
    <property type="term" value="F:DNA binding"/>
    <property type="evidence" value="ECO:0007669"/>
    <property type="project" value="InterPro"/>
</dbReference>
<evidence type="ECO:0000313" key="9">
    <source>
        <dbReference type="Proteomes" id="UP000823615"/>
    </source>
</evidence>
<dbReference type="SMART" id="SM00478">
    <property type="entry name" value="ENDO3c"/>
    <property type="match status" value="1"/>
</dbReference>
<dbReference type="InterPro" id="IPR023170">
    <property type="entry name" value="HhH_base_excis_C"/>
</dbReference>
<keyword evidence="5" id="KW-0456">Lyase</keyword>
<gene>
    <name evidence="8" type="ORF">IAA97_06195</name>
</gene>
<evidence type="ECO:0000256" key="6">
    <source>
        <dbReference type="ARBA" id="ARBA00023295"/>
    </source>
</evidence>
<dbReference type="CDD" id="cd00056">
    <property type="entry name" value="ENDO3c"/>
    <property type="match status" value="1"/>
</dbReference>
<dbReference type="GO" id="GO:0016829">
    <property type="term" value="F:lyase activity"/>
    <property type="evidence" value="ECO:0007669"/>
    <property type="project" value="UniProtKB-KW"/>
</dbReference>
<dbReference type="InterPro" id="IPR000445">
    <property type="entry name" value="HhH_motif"/>
</dbReference>
<comment type="similarity">
    <text evidence="1">Belongs to the Nth/MutY family.</text>
</comment>
<dbReference type="AlphaFoldDB" id="A0A9D9H641"/>
<dbReference type="Pfam" id="PF00730">
    <property type="entry name" value="HhH-GPD"/>
    <property type="match status" value="1"/>
</dbReference>
<evidence type="ECO:0000256" key="5">
    <source>
        <dbReference type="ARBA" id="ARBA00023239"/>
    </source>
</evidence>
<evidence type="ECO:0000256" key="1">
    <source>
        <dbReference type="ARBA" id="ARBA00008343"/>
    </source>
</evidence>
<dbReference type="GO" id="GO:0003906">
    <property type="term" value="F:DNA-(apurinic or apyrimidinic site) endonuclease activity"/>
    <property type="evidence" value="ECO:0007669"/>
    <property type="project" value="TreeGrafter"/>
</dbReference>
<dbReference type="InterPro" id="IPR004036">
    <property type="entry name" value="Endonuclease-III-like_CS2"/>
</dbReference>
<comment type="caution">
    <text evidence="8">The sequence shown here is derived from an EMBL/GenBank/DDBJ whole genome shotgun (WGS) entry which is preliminary data.</text>
</comment>
<dbReference type="InterPro" id="IPR003265">
    <property type="entry name" value="HhH-GPD_domain"/>
</dbReference>
<evidence type="ECO:0000313" key="8">
    <source>
        <dbReference type="EMBL" id="MBO8436552.1"/>
    </source>
</evidence>
<dbReference type="EMBL" id="JADIMT010000070">
    <property type="protein sequence ID" value="MBO8436552.1"/>
    <property type="molecule type" value="Genomic_DNA"/>
</dbReference>
<keyword evidence="4" id="KW-0234">DNA repair</keyword>